<accession>A0A9P0ERN3</accession>
<protein>
    <submittedName>
        <fullName evidence="2">Uncharacterized protein</fullName>
    </submittedName>
</protein>
<feature type="region of interest" description="Disordered" evidence="1">
    <location>
        <begin position="109"/>
        <end position="144"/>
    </location>
</feature>
<sequence>MDTPQSVTNMEIKDSVMPLKATQPRGLIQNKRDDDDTMQVGANTNLDCSDNDKDLAVTCDDIPFGERCHGDDSDILDSVRHDKTDGWKKISACAWDNDDPCGQAITGGVVFNEKDMDGTEDSRGPGKKRQEVDKDKKPRHKEHRASLYTFQHKDGTFYHVRMESELGEEYRKLATKAEKKAFILANGFPKGNLYEARARGKVRREEKRLEEESREEIPEVDPVRLTISVFYLEG</sequence>
<dbReference type="AlphaFoldDB" id="A0A9P0ERN3"/>
<evidence type="ECO:0000313" key="2">
    <source>
        <dbReference type="EMBL" id="CAH0057355.1"/>
    </source>
</evidence>
<proteinExistence type="predicted"/>
<name>A0A9P0ERN3_9HYPO</name>
<feature type="compositionally biased region" description="Basic and acidic residues" evidence="1">
    <location>
        <begin position="112"/>
        <end position="136"/>
    </location>
</feature>
<gene>
    <name evidence="2" type="ORF">CSOL1703_00007131</name>
</gene>
<evidence type="ECO:0000256" key="1">
    <source>
        <dbReference type="SAM" id="MobiDB-lite"/>
    </source>
</evidence>
<evidence type="ECO:0000313" key="3">
    <source>
        <dbReference type="Proteomes" id="UP000775872"/>
    </source>
</evidence>
<keyword evidence="3" id="KW-1185">Reference proteome</keyword>
<dbReference type="EMBL" id="CABFOC020000074">
    <property type="protein sequence ID" value="CAH0057355.1"/>
    <property type="molecule type" value="Genomic_DNA"/>
</dbReference>
<reference evidence="2" key="1">
    <citation type="submission" date="2021-10" db="EMBL/GenBank/DDBJ databases">
        <authorList>
            <person name="Piombo E."/>
        </authorList>
    </citation>
    <scope>NUCLEOTIDE SEQUENCE</scope>
</reference>
<dbReference type="OrthoDB" id="5151886at2759"/>
<organism evidence="2 3">
    <name type="scientific">Clonostachys solani</name>
    <dbReference type="NCBI Taxonomy" id="160281"/>
    <lineage>
        <taxon>Eukaryota</taxon>
        <taxon>Fungi</taxon>
        <taxon>Dikarya</taxon>
        <taxon>Ascomycota</taxon>
        <taxon>Pezizomycotina</taxon>
        <taxon>Sordariomycetes</taxon>
        <taxon>Hypocreomycetidae</taxon>
        <taxon>Hypocreales</taxon>
        <taxon>Bionectriaceae</taxon>
        <taxon>Clonostachys</taxon>
    </lineage>
</organism>
<comment type="caution">
    <text evidence="2">The sequence shown here is derived from an EMBL/GenBank/DDBJ whole genome shotgun (WGS) entry which is preliminary data.</text>
</comment>
<dbReference type="Proteomes" id="UP000775872">
    <property type="component" value="Unassembled WGS sequence"/>
</dbReference>